<dbReference type="InterPro" id="IPR058780">
    <property type="entry name" value="YhfM-like_dom"/>
</dbReference>
<evidence type="ECO:0000313" key="2">
    <source>
        <dbReference type="EMBL" id="KEK18835.1"/>
    </source>
</evidence>
<sequence>MKQLHIYMIIVSLVMLAGCKSYTGTVSVVVNKVVEEDVHTAEPALKRVVMEEREDVVNQIMKAVQQKKKVAGVDVEKATAQYEIQIVYPNEKSDHYFVWVDVEKGEVRVLQGNVMYELEDEAEETLLQIFYEYKEGQQLVWGIFPSVLV</sequence>
<dbReference type="RefSeq" id="WP_034640030.1">
    <property type="nucleotide sequence ID" value="NZ_CBCSJC010000012.1"/>
</dbReference>
<evidence type="ECO:0000259" key="1">
    <source>
        <dbReference type="Pfam" id="PF26353"/>
    </source>
</evidence>
<gene>
    <name evidence="2" type="ORF">BAMA_03405</name>
</gene>
<dbReference type="Proteomes" id="UP000027822">
    <property type="component" value="Unassembled WGS sequence"/>
</dbReference>
<evidence type="ECO:0000313" key="3">
    <source>
        <dbReference type="Proteomes" id="UP000027822"/>
    </source>
</evidence>
<feature type="domain" description="YhfM-like" evidence="1">
    <location>
        <begin position="31"/>
        <end position="134"/>
    </location>
</feature>
<proteinExistence type="predicted"/>
<keyword evidence="3" id="KW-1185">Reference proteome</keyword>
<organism evidence="2 3">
    <name type="scientific">Bacillus manliponensis</name>
    <dbReference type="NCBI Taxonomy" id="574376"/>
    <lineage>
        <taxon>Bacteria</taxon>
        <taxon>Bacillati</taxon>
        <taxon>Bacillota</taxon>
        <taxon>Bacilli</taxon>
        <taxon>Bacillales</taxon>
        <taxon>Bacillaceae</taxon>
        <taxon>Bacillus</taxon>
        <taxon>Bacillus cereus group</taxon>
    </lineage>
</organism>
<reference evidence="2 3" key="1">
    <citation type="submission" date="2014-06" db="EMBL/GenBank/DDBJ databases">
        <title>Draft genome sequence of Bacillus manliponensis JCM 15802 (MCCC 1A00708).</title>
        <authorList>
            <person name="Lai Q."/>
            <person name="Liu Y."/>
            <person name="Shao Z."/>
        </authorList>
    </citation>
    <scope>NUCLEOTIDE SEQUENCE [LARGE SCALE GENOMIC DNA]</scope>
    <source>
        <strain evidence="2 3">JCM 15802</strain>
    </source>
</reference>
<dbReference type="AlphaFoldDB" id="A0A073JX25"/>
<comment type="caution">
    <text evidence="2">The sequence shown here is derived from an EMBL/GenBank/DDBJ whole genome shotgun (WGS) entry which is preliminary data.</text>
</comment>
<name>A0A073JX25_9BACI</name>
<dbReference type="Pfam" id="PF26353">
    <property type="entry name" value="YhfM"/>
    <property type="match status" value="1"/>
</dbReference>
<dbReference type="EMBL" id="JOTN01000011">
    <property type="protein sequence ID" value="KEK18835.1"/>
    <property type="molecule type" value="Genomic_DNA"/>
</dbReference>
<accession>A0A073JX25</accession>
<protein>
    <recommendedName>
        <fullName evidence="1">YhfM-like domain-containing protein</fullName>
    </recommendedName>
</protein>